<organism evidence="2 3">
    <name type="scientific">Liparis tanakae</name>
    <name type="common">Tanaka's snailfish</name>
    <dbReference type="NCBI Taxonomy" id="230148"/>
    <lineage>
        <taxon>Eukaryota</taxon>
        <taxon>Metazoa</taxon>
        <taxon>Chordata</taxon>
        <taxon>Craniata</taxon>
        <taxon>Vertebrata</taxon>
        <taxon>Euteleostomi</taxon>
        <taxon>Actinopterygii</taxon>
        <taxon>Neopterygii</taxon>
        <taxon>Teleostei</taxon>
        <taxon>Neoteleostei</taxon>
        <taxon>Acanthomorphata</taxon>
        <taxon>Eupercaria</taxon>
        <taxon>Perciformes</taxon>
        <taxon>Cottioidei</taxon>
        <taxon>Cottales</taxon>
        <taxon>Liparidae</taxon>
        <taxon>Liparis</taxon>
    </lineage>
</organism>
<sequence length="125" mass="13662">MLSYSLYAKSKDAAGKWSNAASHGIRRCGDGKPDMMIVNESRRLGETLNIWREISLSFALPALRSKCIGRLGAERRGTANTLGLRLERRVGGAGGATLRGARGAADRVKEGERRSVRGEEEKEEM</sequence>
<keyword evidence="3" id="KW-1185">Reference proteome</keyword>
<evidence type="ECO:0000256" key="1">
    <source>
        <dbReference type="SAM" id="MobiDB-lite"/>
    </source>
</evidence>
<feature type="region of interest" description="Disordered" evidence="1">
    <location>
        <begin position="94"/>
        <end position="125"/>
    </location>
</feature>
<dbReference type="AlphaFoldDB" id="A0A4Z2IH40"/>
<dbReference type="Proteomes" id="UP000314294">
    <property type="component" value="Unassembled WGS sequence"/>
</dbReference>
<name>A0A4Z2IH40_9TELE</name>
<gene>
    <name evidence="2" type="ORF">EYF80_013348</name>
</gene>
<proteinExistence type="predicted"/>
<feature type="compositionally biased region" description="Basic and acidic residues" evidence="1">
    <location>
        <begin position="104"/>
        <end position="125"/>
    </location>
</feature>
<accession>A0A4Z2IH40</accession>
<comment type="caution">
    <text evidence="2">The sequence shown here is derived from an EMBL/GenBank/DDBJ whole genome shotgun (WGS) entry which is preliminary data.</text>
</comment>
<protein>
    <submittedName>
        <fullName evidence="2">Uncharacterized protein</fullName>
    </submittedName>
</protein>
<dbReference type="EMBL" id="SRLO01000093">
    <property type="protein sequence ID" value="TNN76483.1"/>
    <property type="molecule type" value="Genomic_DNA"/>
</dbReference>
<evidence type="ECO:0000313" key="3">
    <source>
        <dbReference type="Proteomes" id="UP000314294"/>
    </source>
</evidence>
<reference evidence="2 3" key="1">
    <citation type="submission" date="2019-03" db="EMBL/GenBank/DDBJ databases">
        <title>First draft genome of Liparis tanakae, snailfish: a comprehensive survey of snailfish specific genes.</title>
        <authorList>
            <person name="Kim W."/>
            <person name="Song I."/>
            <person name="Jeong J.-H."/>
            <person name="Kim D."/>
            <person name="Kim S."/>
            <person name="Ryu S."/>
            <person name="Song J.Y."/>
            <person name="Lee S.K."/>
        </authorList>
    </citation>
    <scope>NUCLEOTIDE SEQUENCE [LARGE SCALE GENOMIC DNA]</scope>
    <source>
        <tissue evidence="2">Muscle</tissue>
    </source>
</reference>
<evidence type="ECO:0000313" key="2">
    <source>
        <dbReference type="EMBL" id="TNN76483.1"/>
    </source>
</evidence>